<dbReference type="AlphaFoldDB" id="A0A4T3F262"/>
<keyword evidence="3" id="KW-1185">Reference proteome</keyword>
<proteinExistence type="predicted"/>
<dbReference type="InterPro" id="IPR004919">
    <property type="entry name" value="GmrSD_N"/>
</dbReference>
<comment type="caution">
    <text evidence="2">The sequence shown here is derived from an EMBL/GenBank/DDBJ whole genome shotgun (WGS) entry which is preliminary data.</text>
</comment>
<evidence type="ECO:0000313" key="2">
    <source>
        <dbReference type="EMBL" id="TIX50385.1"/>
    </source>
</evidence>
<dbReference type="PANTHER" id="PTHR39639">
    <property type="entry name" value="CHROMOSOME 16, WHOLE GENOME SHOTGUN SEQUENCE"/>
    <property type="match status" value="1"/>
</dbReference>
<feature type="domain" description="GmrSD restriction endonucleases N-terminal" evidence="1">
    <location>
        <begin position="56"/>
        <end position="210"/>
    </location>
</feature>
<evidence type="ECO:0000259" key="1">
    <source>
        <dbReference type="Pfam" id="PF03235"/>
    </source>
</evidence>
<protein>
    <submittedName>
        <fullName evidence="2">DUF262 domain-containing protein</fullName>
    </submittedName>
</protein>
<reference evidence="2 3" key="1">
    <citation type="submission" date="2019-04" db="EMBL/GenBank/DDBJ databases">
        <title>Altererythrobacter aquimixticola sp. nov., isolated from sediment of junction between the ocean and a freshwater spring.</title>
        <authorList>
            <person name="Yoon J.-H."/>
        </authorList>
    </citation>
    <scope>NUCLEOTIDE SEQUENCE [LARGE SCALE GENOMIC DNA]</scope>
    <source>
        <strain evidence="2 3">SSKS-13</strain>
    </source>
</reference>
<gene>
    <name evidence="2" type="ORF">E5222_08910</name>
</gene>
<dbReference type="Proteomes" id="UP000309389">
    <property type="component" value="Unassembled WGS sequence"/>
</dbReference>
<dbReference type="Pfam" id="PF03235">
    <property type="entry name" value="GmrSD_N"/>
    <property type="match status" value="1"/>
</dbReference>
<sequence length="406" mass="46469">MMGAQKMRATMSDEEFDWVDRDTEFTDDDADESSADLSLSEDKFSGLLIAPADWTIETLYSQIGKQIDLDPDFQRRNVWSAKAKSRFIESLMLGIPIPQILLSSKPGSKSSFLVLDGKQRLLTIKEFIDGRLPNGRHFRLKDLRVLTDLEGKKWDDLKDDPEAAAKLLNETQRTAVLRGWSDESVLYEIFYRLNSGSVKLSPMELRMSLYPGDFLKFILRWSEEIGPVHHLLKKRNPDPRMGDVELAVRFLAFDDNDLTYRGDLKAFLDSLCNNYNSQFENTNFVSDVEGRLDSMDQGIVVGLEAFGENRFCRKFTKGNYETRFNRALFDIFTYSLARPDFRLWASENGETLVAAFEQLSTDDNDFLRSIETTTKSVDATATRFGKWLNLCHQLSDVEIEMPAIAS</sequence>
<organism evidence="2 3">
    <name type="scientific">Alteraurantiacibacter aquimixticola</name>
    <dbReference type="NCBI Taxonomy" id="2489173"/>
    <lineage>
        <taxon>Bacteria</taxon>
        <taxon>Pseudomonadati</taxon>
        <taxon>Pseudomonadota</taxon>
        <taxon>Alphaproteobacteria</taxon>
        <taxon>Sphingomonadales</taxon>
        <taxon>Erythrobacteraceae</taxon>
        <taxon>Alteraurantiacibacter</taxon>
    </lineage>
</organism>
<evidence type="ECO:0000313" key="3">
    <source>
        <dbReference type="Proteomes" id="UP000309389"/>
    </source>
</evidence>
<dbReference type="EMBL" id="SSHH01000002">
    <property type="protein sequence ID" value="TIX50385.1"/>
    <property type="molecule type" value="Genomic_DNA"/>
</dbReference>
<dbReference type="OrthoDB" id="9798761at2"/>
<name>A0A4T3F262_9SPHN</name>
<accession>A0A4T3F262</accession>
<dbReference type="PANTHER" id="PTHR39639:SF1">
    <property type="entry name" value="DUF262 DOMAIN-CONTAINING PROTEIN"/>
    <property type="match status" value="1"/>
</dbReference>